<dbReference type="STRING" id="82374.NZ47_09225"/>
<evidence type="ECO:0000256" key="3">
    <source>
        <dbReference type="ARBA" id="ARBA00023163"/>
    </source>
</evidence>
<feature type="domain" description="HTH cro/C1-type" evidence="4">
    <location>
        <begin position="43"/>
        <end position="79"/>
    </location>
</feature>
<dbReference type="InterPro" id="IPR001387">
    <property type="entry name" value="Cro/C1-type_HTH"/>
</dbReference>
<evidence type="ECO:0000313" key="5">
    <source>
        <dbReference type="EMBL" id="KHM51668.1"/>
    </source>
</evidence>
<dbReference type="InterPro" id="IPR010982">
    <property type="entry name" value="Lambda_DNA-bd_dom_sf"/>
</dbReference>
<reference evidence="5 6" key="1">
    <citation type="journal article" date="2013" name="PLoS ONE">
        <title>Identification and characterization of three novel lipases belonging to families II and V from Anaerovibrio lipolyticus 5ST.</title>
        <authorList>
            <person name="Prive F."/>
            <person name="Kaderbhai N.N."/>
            <person name="Girdwood S."/>
            <person name="Worgan H.J."/>
            <person name="Pinloche E."/>
            <person name="Scollan N.D."/>
            <person name="Huws S.A."/>
            <person name="Newbold C.J."/>
        </authorList>
    </citation>
    <scope>NUCLEOTIDE SEQUENCE [LARGE SCALE GENOMIC DNA]</scope>
    <source>
        <strain evidence="5 6">5S</strain>
    </source>
</reference>
<proteinExistence type="predicted"/>
<keyword evidence="3" id="KW-0804">Transcription</keyword>
<gene>
    <name evidence="5" type="ORF">NZ47_09225</name>
</gene>
<sequence>MSELFDDLRQGLQEAIDHEKGTGPAKVRTYTIEPVKKLSHCEIKKIRNKVGMTQKTFADCMGVSCKTVEAWERGSTHPTGPACRLLWILSTGDISTLKFISQ</sequence>
<dbReference type="InterPro" id="IPR052359">
    <property type="entry name" value="HTH-type_reg/antitoxin"/>
</dbReference>
<dbReference type="Proteomes" id="UP000030993">
    <property type="component" value="Unassembled WGS sequence"/>
</dbReference>
<dbReference type="CDD" id="cd00093">
    <property type="entry name" value="HTH_XRE"/>
    <property type="match status" value="1"/>
</dbReference>
<dbReference type="AlphaFoldDB" id="A0A0B2JY88"/>
<protein>
    <submittedName>
        <fullName evidence="5">XRE family transcriptional regulator</fullName>
    </submittedName>
</protein>
<dbReference type="RefSeq" id="WP_039209613.1">
    <property type="nucleotide sequence ID" value="NZ_JSCE01000179.1"/>
</dbReference>
<evidence type="ECO:0000259" key="4">
    <source>
        <dbReference type="PROSITE" id="PS50943"/>
    </source>
</evidence>
<accession>A0A0B2JY88</accession>
<comment type="caution">
    <text evidence="5">The sequence shown here is derived from an EMBL/GenBank/DDBJ whole genome shotgun (WGS) entry which is preliminary data.</text>
</comment>
<keyword evidence="6" id="KW-1185">Reference proteome</keyword>
<organism evidence="5 6">
    <name type="scientific">Anaerovibrio lipolyticus</name>
    <dbReference type="NCBI Taxonomy" id="82374"/>
    <lineage>
        <taxon>Bacteria</taxon>
        <taxon>Bacillati</taxon>
        <taxon>Bacillota</taxon>
        <taxon>Negativicutes</taxon>
        <taxon>Selenomonadales</taxon>
        <taxon>Selenomonadaceae</taxon>
        <taxon>Anaerovibrio</taxon>
    </lineage>
</organism>
<dbReference type="PANTHER" id="PTHR36511:SF3">
    <property type="entry name" value="ANTITOXIN HIGA-2"/>
    <property type="match status" value="1"/>
</dbReference>
<dbReference type="PANTHER" id="PTHR36511">
    <property type="entry name" value="MERR FAMILY BACTERIAL REGULATORY PROTEIN"/>
    <property type="match status" value="1"/>
</dbReference>
<dbReference type="SUPFAM" id="SSF47413">
    <property type="entry name" value="lambda repressor-like DNA-binding domains"/>
    <property type="match status" value="1"/>
</dbReference>
<dbReference type="Gene3D" id="1.10.260.40">
    <property type="entry name" value="lambda repressor-like DNA-binding domains"/>
    <property type="match status" value="1"/>
</dbReference>
<dbReference type="PROSITE" id="PS50943">
    <property type="entry name" value="HTH_CROC1"/>
    <property type="match status" value="1"/>
</dbReference>
<dbReference type="Pfam" id="PF01381">
    <property type="entry name" value="HTH_3"/>
    <property type="match status" value="1"/>
</dbReference>
<keyword evidence="2" id="KW-0238">DNA-binding</keyword>
<dbReference type="GO" id="GO:0003677">
    <property type="term" value="F:DNA binding"/>
    <property type="evidence" value="ECO:0007669"/>
    <property type="project" value="UniProtKB-KW"/>
</dbReference>
<evidence type="ECO:0000256" key="2">
    <source>
        <dbReference type="ARBA" id="ARBA00023125"/>
    </source>
</evidence>
<dbReference type="EMBL" id="JSCE01000179">
    <property type="protein sequence ID" value="KHM51668.1"/>
    <property type="molecule type" value="Genomic_DNA"/>
</dbReference>
<evidence type="ECO:0000256" key="1">
    <source>
        <dbReference type="ARBA" id="ARBA00023015"/>
    </source>
</evidence>
<name>A0A0B2JY88_9FIRM</name>
<evidence type="ECO:0000313" key="6">
    <source>
        <dbReference type="Proteomes" id="UP000030993"/>
    </source>
</evidence>
<keyword evidence="1" id="KW-0805">Transcription regulation</keyword>